<evidence type="ECO:0000256" key="4">
    <source>
        <dbReference type="ARBA" id="ARBA00022989"/>
    </source>
</evidence>
<proteinExistence type="predicted"/>
<feature type="transmembrane region" description="Helical" evidence="6">
    <location>
        <begin position="99"/>
        <end position="117"/>
    </location>
</feature>
<evidence type="ECO:0000259" key="7">
    <source>
        <dbReference type="PROSITE" id="PS50850"/>
    </source>
</evidence>
<dbReference type="PANTHER" id="PTHR43791">
    <property type="entry name" value="PERMEASE-RELATED"/>
    <property type="match status" value="1"/>
</dbReference>
<dbReference type="OrthoDB" id="19923at2759"/>
<dbReference type="InterPro" id="IPR011701">
    <property type="entry name" value="MFS"/>
</dbReference>
<dbReference type="SUPFAM" id="SSF103473">
    <property type="entry name" value="MFS general substrate transporter"/>
    <property type="match status" value="1"/>
</dbReference>
<feature type="transmembrane region" description="Helical" evidence="6">
    <location>
        <begin position="71"/>
        <end position="92"/>
    </location>
</feature>
<feature type="transmembrane region" description="Helical" evidence="6">
    <location>
        <begin position="33"/>
        <end position="51"/>
    </location>
</feature>
<protein>
    <submittedName>
        <fullName evidence="8">Putative allantoate permease</fullName>
    </submittedName>
</protein>
<feature type="domain" description="Major facilitator superfamily (MFS) profile" evidence="7">
    <location>
        <begin position="33"/>
        <end position="442"/>
    </location>
</feature>
<evidence type="ECO:0000313" key="8">
    <source>
        <dbReference type="EMBL" id="KAF1993459.1"/>
    </source>
</evidence>
<keyword evidence="3 6" id="KW-0812">Transmembrane</keyword>
<organism evidence="8 9">
    <name type="scientific">Amniculicola lignicola CBS 123094</name>
    <dbReference type="NCBI Taxonomy" id="1392246"/>
    <lineage>
        <taxon>Eukaryota</taxon>
        <taxon>Fungi</taxon>
        <taxon>Dikarya</taxon>
        <taxon>Ascomycota</taxon>
        <taxon>Pezizomycotina</taxon>
        <taxon>Dothideomycetes</taxon>
        <taxon>Pleosporomycetidae</taxon>
        <taxon>Pleosporales</taxon>
        <taxon>Amniculicolaceae</taxon>
        <taxon>Amniculicola</taxon>
    </lineage>
</organism>
<feature type="transmembrane region" description="Helical" evidence="6">
    <location>
        <begin position="192"/>
        <end position="214"/>
    </location>
</feature>
<evidence type="ECO:0000256" key="1">
    <source>
        <dbReference type="ARBA" id="ARBA00004141"/>
    </source>
</evidence>
<feature type="transmembrane region" description="Helical" evidence="6">
    <location>
        <begin position="387"/>
        <end position="408"/>
    </location>
</feature>
<feature type="transmembrane region" description="Helical" evidence="6">
    <location>
        <begin position="414"/>
        <end position="437"/>
    </location>
</feature>
<keyword evidence="2" id="KW-0813">Transport</keyword>
<dbReference type="Proteomes" id="UP000799779">
    <property type="component" value="Unassembled WGS sequence"/>
</dbReference>
<comment type="subcellular location">
    <subcellularLocation>
        <location evidence="1">Membrane</location>
        <topology evidence="1">Multi-pass membrane protein</topology>
    </subcellularLocation>
</comment>
<feature type="transmembrane region" description="Helical" evidence="6">
    <location>
        <begin position="261"/>
        <end position="280"/>
    </location>
</feature>
<keyword evidence="9" id="KW-1185">Reference proteome</keyword>
<feature type="transmembrane region" description="Helical" evidence="6">
    <location>
        <begin position="324"/>
        <end position="344"/>
    </location>
</feature>
<name>A0A6A5VXS2_9PLEO</name>
<evidence type="ECO:0000256" key="2">
    <source>
        <dbReference type="ARBA" id="ARBA00022448"/>
    </source>
</evidence>
<dbReference type="GO" id="GO:0022857">
    <property type="term" value="F:transmembrane transporter activity"/>
    <property type="evidence" value="ECO:0007669"/>
    <property type="project" value="InterPro"/>
</dbReference>
<dbReference type="EMBL" id="ML977703">
    <property type="protein sequence ID" value="KAF1993459.1"/>
    <property type="molecule type" value="Genomic_DNA"/>
</dbReference>
<feature type="transmembrane region" description="Helical" evidence="6">
    <location>
        <begin position="300"/>
        <end position="317"/>
    </location>
</feature>
<accession>A0A6A5VXS2</accession>
<dbReference type="PROSITE" id="PS50850">
    <property type="entry name" value="MFS"/>
    <property type="match status" value="1"/>
</dbReference>
<feature type="transmembrane region" description="Helical" evidence="6">
    <location>
        <begin position="350"/>
        <end position="375"/>
    </location>
</feature>
<dbReference type="Pfam" id="PF07690">
    <property type="entry name" value="MFS_1"/>
    <property type="match status" value="1"/>
</dbReference>
<sequence>MNAHLLKDLDVVSTPSFRDINEKALMRKVDRKLLPILFLVYVTAFLDRVNISNALTMGLAKDLHLTGNQPNIALTMFFVPYVLFELPSNVLMKKLTPHVWLSICVIAFGVAMLAQGFVRNFGGILATRFILGLAEAGIFPGSFYLISFWYKRDESQKRFTVFWCSVLVAGAFGGLLASAIAKMDGVCGLENWRWIFILEGLGTIVVGVVAFYLITDFPAQAPWLTDEERDFIIHRGGHRETQHRSLTLNDVGWFFMDPKRVLGAFMYWGIVVPVYAYSYFAPTIIKSLGYSVIQTQLRSVIPFAAALVLCLAVAFVSDWTRTRLPFVVFGLSLAIAGLATLMAVHDNLPVQFGAICLVAMGSFTAGIVIVCWYVMNLQGHIERGIGTAWMISFGNTGGILATFTFMASESPRYLKGYSICMGAIGVSLISTLLYAGFVIRARGKTPSTVKVSYSL</sequence>
<keyword evidence="4 6" id="KW-1133">Transmembrane helix</keyword>
<dbReference type="InterPro" id="IPR036259">
    <property type="entry name" value="MFS_trans_sf"/>
</dbReference>
<dbReference type="InterPro" id="IPR020846">
    <property type="entry name" value="MFS_dom"/>
</dbReference>
<reference evidence="8" key="1">
    <citation type="journal article" date="2020" name="Stud. Mycol.">
        <title>101 Dothideomycetes genomes: a test case for predicting lifestyles and emergence of pathogens.</title>
        <authorList>
            <person name="Haridas S."/>
            <person name="Albert R."/>
            <person name="Binder M."/>
            <person name="Bloem J."/>
            <person name="Labutti K."/>
            <person name="Salamov A."/>
            <person name="Andreopoulos B."/>
            <person name="Baker S."/>
            <person name="Barry K."/>
            <person name="Bills G."/>
            <person name="Bluhm B."/>
            <person name="Cannon C."/>
            <person name="Castanera R."/>
            <person name="Culley D."/>
            <person name="Daum C."/>
            <person name="Ezra D."/>
            <person name="Gonzalez J."/>
            <person name="Henrissat B."/>
            <person name="Kuo A."/>
            <person name="Liang C."/>
            <person name="Lipzen A."/>
            <person name="Lutzoni F."/>
            <person name="Magnuson J."/>
            <person name="Mondo S."/>
            <person name="Nolan M."/>
            <person name="Ohm R."/>
            <person name="Pangilinan J."/>
            <person name="Park H.-J."/>
            <person name="Ramirez L."/>
            <person name="Alfaro M."/>
            <person name="Sun H."/>
            <person name="Tritt A."/>
            <person name="Yoshinaga Y."/>
            <person name="Zwiers L.-H."/>
            <person name="Turgeon B."/>
            <person name="Goodwin S."/>
            <person name="Spatafora J."/>
            <person name="Crous P."/>
            <person name="Grigoriev I."/>
        </authorList>
    </citation>
    <scope>NUCLEOTIDE SEQUENCE</scope>
    <source>
        <strain evidence="8">CBS 123094</strain>
    </source>
</reference>
<dbReference type="AlphaFoldDB" id="A0A6A5VXS2"/>
<feature type="transmembrane region" description="Helical" evidence="6">
    <location>
        <begin position="161"/>
        <end position="180"/>
    </location>
</feature>
<evidence type="ECO:0000313" key="9">
    <source>
        <dbReference type="Proteomes" id="UP000799779"/>
    </source>
</evidence>
<dbReference type="FunFam" id="1.20.1250.20:FF:000034">
    <property type="entry name" value="MFS general substrate transporter"/>
    <property type="match status" value="1"/>
</dbReference>
<evidence type="ECO:0000256" key="5">
    <source>
        <dbReference type="ARBA" id="ARBA00023136"/>
    </source>
</evidence>
<evidence type="ECO:0000256" key="6">
    <source>
        <dbReference type="SAM" id="Phobius"/>
    </source>
</evidence>
<dbReference type="GO" id="GO:0005886">
    <property type="term" value="C:plasma membrane"/>
    <property type="evidence" value="ECO:0007669"/>
    <property type="project" value="TreeGrafter"/>
</dbReference>
<dbReference type="FunFam" id="1.20.1250.20:FF:000013">
    <property type="entry name" value="MFS general substrate transporter"/>
    <property type="match status" value="1"/>
</dbReference>
<gene>
    <name evidence="8" type="ORF">P154DRAFT_589233</name>
</gene>
<keyword evidence="5 6" id="KW-0472">Membrane</keyword>
<dbReference type="PANTHER" id="PTHR43791:SF46">
    <property type="entry name" value="MAJOR FACILITATOR SUPERFAMILY (MFS) PROFILE DOMAIN-CONTAINING PROTEIN-RELATED"/>
    <property type="match status" value="1"/>
</dbReference>
<feature type="transmembrane region" description="Helical" evidence="6">
    <location>
        <begin position="129"/>
        <end position="149"/>
    </location>
</feature>
<evidence type="ECO:0000256" key="3">
    <source>
        <dbReference type="ARBA" id="ARBA00022692"/>
    </source>
</evidence>
<dbReference type="Gene3D" id="1.20.1250.20">
    <property type="entry name" value="MFS general substrate transporter like domains"/>
    <property type="match status" value="2"/>
</dbReference>